<evidence type="ECO:0000256" key="1">
    <source>
        <dbReference type="ARBA" id="ARBA00023015"/>
    </source>
</evidence>
<dbReference type="CDD" id="cd06267">
    <property type="entry name" value="PBP1_LacI_sugar_binding-like"/>
    <property type="match status" value="1"/>
</dbReference>
<feature type="domain" description="HTH lacI-type" evidence="4">
    <location>
        <begin position="2"/>
        <end position="56"/>
    </location>
</feature>
<dbReference type="PANTHER" id="PTHR30146:SF109">
    <property type="entry name" value="HTH-TYPE TRANSCRIPTIONAL REGULATOR GALS"/>
    <property type="match status" value="1"/>
</dbReference>
<dbReference type="PANTHER" id="PTHR30146">
    <property type="entry name" value="LACI-RELATED TRANSCRIPTIONAL REPRESSOR"/>
    <property type="match status" value="1"/>
</dbReference>
<dbReference type="OrthoDB" id="2854648at2"/>
<organism evidence="5 6">
    <name type="scientific">Bifidobacterium pullorum subsp. gallinarum</name>
    <dbReference type="NCBI Taxonomy" id="78344"/>
    <lineage>
        <taxon>Bacteria</taxon>
        <taxon>Bacillati</taxon>
        <taxon>Actinomycetota</taxon>
        <taxon>Actinomycetes</taxon>
        <taxon>Bifidobacteriales</taxon>
        <taxon>Bifidobacteriaceae</taxon>
        <taxon>Bifidobacterium</taxon>
    </lineage>
</organism>
<gene>
    <name evidence="5" type="ORF">BIGA_1174</name>
</gene>
<dbReference type="RefSeq" id="WP_033507056.1">
    <property type="nucleotide sequence ID" value="NZ_JGYX01000005.1"/>
</dbReference>
<accession>A0A087AP81</accession>
<dbReference type="Pfam" id="PF13377">
    <property type="entry name" value="Peripla_BP_3"/>
    <property type="match status" value="1"/>
</dbReference>
<dbReference type="SMART" id="SM00354">
    <property type="entry name" value="HTH_LACI"/>
    <property type="match status" value="1"/>
</dbReference>
<dbReference type="GO" id="GO:0000976">
    <property type="term" value="F:transcription cis-regulatory region binding"/>
    <property type="evidence" value="ECO:0007669"/>
    <property type="project" value="TreeGrafter"/>
</dbReference>
<dbReference type="InterPro" id="IPR046335">
    <property type="entry name" value="LacI/GalR-like_sensor"/>
</dbReference>
<evidence type="ECO:0000256" key="2">
    <source>
        <dbReference type="ARBA" id="ARBA00023125"/>
    </source>
</evidence>
<dbReference type="SUPFAM" id="SSF53822">
    <property type="entry name" value="Periplasmic binding protein-like I"/>
    <property type="match status" value="1"/>
</dbReference>
<proteinExistence type="predicted"/>
<dbReference type="Proteomes" id="UP000029046">
    <property type="component" value="Unassembled WGS sequence"/>
</dbReference>
<evidence type="ECO:0000313" key="6">
    <source>
        <dbReference type="Proteomes" id="UP000029046"/>
    </source>
</evidence>
<dbReference type="InterPro" id="IPR010982">
    <property type="entry name" value="Lambda_DNA-bd_dom_sf"/>
</dbReference>
<dbReference type="InterPro" id="IPR028082">
    <property type="entry name" value="Peripla_BP_I"/>
</dbReference>
<comment type="caution">
    <text evidence="5">The sequence shown here is derived from an EMBL/GenBank/DDBJ whole genome shotgun (WGS) entry which is preliminary data.</text>
</comment>
<dbReference type="PROSITE" id="PS50932">
    <property type="entry name" value="HTH_LACI_2"/>
    <property type="match status" value="1"/>
</dbReference>
<dbReference type="Gene3D" id="1.10.260.40">
    <property type="entry name" value="lambda repressor-like DNA-binding domains"/>
    <property type="match status" value="1"/>
</dbReference>
<dbReference type="EMBL" id="JGYX01000005">
    <property type="protein sequence ID" value="KFI60581.1"/>
    <property type="molecule type" value="Genomic_DNA"/>
</dbReference>
<dbReference type="eggNOG" id="COG1609">
    <property type="taxonomic scope" value="Bacteria"/>
</dbReference>
<keyword evidence="6" id="KW-1185">Reference proteome</keyword>
<evidence type="ECO:0000256" key="3">
    <source>
        <dbReference type="ARBA" id="ARBA00023163"/>
    </source>
</evidence>
<dbReference type="Pfam" id="PF00356">
    <property type="entry name" value="LacI"/>
    <property type="match status" value="1"/>
</dbReference>
<sequence>MVTLDDVAARAGVSRMTASNALRGKTIVRPETARKVIAAAEELGYHPNLAARQLSSGRTHVIGLTVADFDLIFPAALAAAISDRAQTLGYQVIVQQTRFSHDFERRMLSSATSQICDGTIICWPSSASAEMETFARTHPLVLLDGFGLEGRCDCVFTPCAEGMAAAMRHLIEHGCRRVLMLGGSYLPPERFAEADTSERRRIWGAAEGLLSNGLPYRADDVYPCGWTREAGYRRMRAILEERRDFDGVCCLNDPIAIGALTALTDAGIRVPQDVAVIGFDGVEDGRYLSPGLTSVAIDPRQAAEVCLDLLIERIGQRPDVPTDDGTAPPRTITLGYRLESRGSGERL</sequence>
<dbReference type="Gene3D" id="3.40.50.2300">
    <property type="match status" value="2"/>
</dbReference>
<evidence type="ECO:0000259" key="4">
    <source>
        <dbReference type="PROSITE" id="PS50932"/>
    </source>
</evidence>
<dbReference type="PROSITE" id="PS00356">
    <property type="entry name" value="HTH_LACI_1"/>
    <property type="match status" value="1"/>
</dbReference>
<keyword evidence="1" id="KW-0805">Transcription regulation</keyword>
<dbReference type="AlphaFoldDB" id="A0A087AP81"/>
<keyword evidence="2" id="KW-0238">DNA-binding</keyword>
<dbReference type="SUPFAM" id="SSF47413">
    <property type="entry name" value="lambda repressor-like DNA-binding domains"/>
    <property type="match status" value="1"/>
</dbReference>
<dbReference type="InterPro" id="IPR000843">
    <property type="entry name" value="HTH_LacI"/>
</dbReference>
<name>A0A087AP81_9BIFI</name>
<keyword evidence="3" id="KW-0804">Transcription</keyword>
<evidence type="ECO:0000313" key="5">
    <source>
        <dbReference type="EMBL" id="KFI60581.1"/>
    </source>
</evidence>
<dbReference type="CDD" id="cd01392">
    <property type="entry name" value="HTH_LacI"/>
    <property type="match status" value="1"/>
</dbReference>
<reference evidence="5 6" key="1">
    <citation type="submission" date="2014-03" db="EMBL/GenBank/DDBJ databases">
        <title>Genomics of Bifidobacteria.</title>
        <authorList>
            <person name="Ventura M."/>
            <person name="Milani C."/>
            <person name="Lugli G.A."/>
        </authorList>
    </citation>
    <scope>NUCLEOTIDE SEQUENCE [LARGE SCALE GENOMIC DNA]</scope>
    <source>
        <strain evidence="5 6">LMG 11586</strain>
    </source>
</reference>
<protein>
    <submittedName>
        <fullName evidence="5">Purine operon repressor</fullName>
    </submittedName>
</protein>
<dbReference type="GO" id="GO:0003700">
    <property type="term" value="F:DNA-binding transcription factor activity"/>
    <property type="evidence" value="ECO:0007669"/>
    <property type="project" value="TreeGrafter"/>
</dbReference>